<dbReference type="Pfam" id="PF03109">
    <property type="entry name" value="ABC1"/>
    <property type="match status" value="1"/>
</dbReference>
<protein>
    <recommendedName>
        <fullName evidence="2">ABC1 atypical kinase-like domain-containing protein</fullName>
    </recommendedName>
</protein>
<accession>A0A8T2RKB4</accession>
<dbReference type="PANTHER" id="PTHR10566">
    <property type="entry name" value="CHAPERONE-ACTIVITY OF BC1 COMPLEX CABC1 -RELATED"/>
    <property type="match status" value="1"/>
</dbReference>
<dbReference type="CDD" id="cd05121">
    <property type="entry name" value="ABC1_ADCK3-like"/>
    <property type="match status" value="1"/>
</dbReference>
<dbReference type="AlphaFoldDB" id="A0A8T2RKB4"/>
<name>A0A8T2RKB4_CERRI</name>
<dbReference type="InterPro" id="IPR050154">
    <property type="entry name" value="UbiB_kinase"/>
</dbReference>
<comment type="caution">
    <text evidence="3">The sequence shown here is derived from an EMBL/GenBank/DDBJ whole genome shotgun (WGS) entry which is preliminary data.</text>
</comment>
<evidence type="ECO:0000313" key="4">
    <source>
        <dbReference type="Proteomes" id="UP000825935"/>
    </source>
</evidence>
<evidence type="ECO:0000313" key="3">
    <source>
        <dbReference type="EMBL" id="KAH7296381.1"/>
    </source>
</evidence>
<sequence>MLQARISPNPPASCSKSILIQKREAATGAHDQSSRWLAKLVRKNLQGKALVVGRRSSANLHAILVSSSPRILCFANDIIVSPNDYAIQEADAFTKFSGYIAAASTTEAEQLVEYDPKQIGIIFTRRPFLFGRRIFQIGTTFGQWAVSRYLDSLLGRSESMFKKRAGELREALVKLGPAFVKIAQAVSSRPDVIPPAYIAELSQLQDRIAPFSTNDALRIIEQELGLGIDSIFSEITLQPVAAASLGQVYQARLRANGQTVAVKVQRPGVRAAIALDIFILRVLAGFVRRAGKFNTDLEAVVDEWAASLFRVRILYAYTNFLFWFEMDYEAEAQNGLRFRKTFGSIPEVVVPEMYAELSSRRVLVMEWIEGQKLSDANDLHLIEVGTYCSLTQLLDHGFYHADPHPGNLMRTYDGKLAYLDFGMMGEMEQNLRDSLIEACVHLVNRDFDALAKDFVSLGLLPASAQMSDVSKALTGVFQNAITKGVQNISFGDLSGNLGRTMYQFKFRIPSYFSLVVRSLTVLEGIALTTNPDYKVLGSSYPWIARKVLTDTSPQLRSTLKALLYKDGIFQVDRLESLVMESLRSTTTDSLGRKDEQEIAKKNLITKRLLSFILSEEGDFVRDTLLEEFAKGLDAWNRATFESATNAILMNMSPVGAISYPSLLDEEDAKNLDTFNRLNALVVAGFGDALDMTKVQEIVRNKDMDGVRDLSLKDAVDILEDILKLLPNAGLLLELPIPAQFQAASLPGELIGRLTSRVIARAIRGSVGSAAVNLGVLPDQTSY</sequence>
<comment type="similarity">
    <text evidence="1">Belongs to the protein kinase superfamily. ADCK protein kinase family.</text>
</comment>
<dbReference type="InterPro" id="IPR004147">
    <property type="entry name" value="ABC1_dom"/>
</dbReference>
<dbReference type="OMA" id="DLGITMY"/>
<gene>
    <name evidence="3" type="ORF">KP509_26G021700</name>
</gene>
<dbReference type="PANTHER" id="PTHR10566:SF119">
    <property type="entry name" value="OS04G0640500 PROTEIN"/>
    <property type="match status" value="1"/>
</dbReference>
<evidence type="ECO:0000259" key="2">
    <source>
        <dbReference type="Pfam" id="PF03109"/>
    </source>
</evidence>
<reference evidence="3" key="1">
    <citation type="submission" date="2021-08" db="EMBL/GenBank/DDBJ databases">
        <title>WGS assembly of Ceratopteris richardii.</title>
        <authorList>
            <person name="Marchant D.B."/>
            <person name="Chen G."/>
            <person name="Jenkins J."/>
            <person name="Shu S."/>
            <person name="Leebens-Mack J."/>
            <person name="Grimwood J."/>
            <person name="Schmutz J."/>
            <person name="Soltis P."/>
            <person name="Soltis D."/>
            <person name="Chen Z.-H."/>
        </authorList>
    </citation>
    <scope>NUCLEOTIDE SEQUENCE</scope>
    <source>
        <strain evidence="3">Whitten #5841</strain>
        <tissue evidence="3">Leaf</tissue>
    </source>
</reference>
<dbReference type="Proteomes" id="UP000825935">
    <property type="component" value="Chromosome 26"/>
</dbReference>
<proteinExistence type="inferred from homology"/>
<dbReference type="EMBL" id="CM035431">
    <property type="protein sequence ID" value="KAH7296381.1"/>
    <property type="molecule type" value="Genomic_DNA"/>
</dbReference>
<dbReference type="SUPFAM" id="SSF56112">
    <property type="entry name" value="Protein kinase-like (PK-like)"/>
    <property type="match status" value="1"/>
</dbReference>
<evidence type="ECO:0000256" key="1">
    <source>
        <dbReference type="ARBA" id="ARBA00009670"/>
    </source>
</evidence>
<dbReference type="OrthoDB" id="427480at2759"/>
<feature type="domain" description="ABC1 atypical kinase-like" evidence="2">
    <location>
        <begin position="203"/>
        <end position="452"/>
    </location>
</feature>
<organism evidence="3 4">
    <name type="scientific">Ceratopteris richardii</name>
    <name type="common">Triangle waterfern</name>
    <dbReference type="NCBI Taxonomy" id="49495"/>
    <lineage>
        <taxon>Eukaryota</taxon>
        <taxon>Viridiplantae</taxon>
        <taxon>Streptophyta</taxon>
        <taxon>Embryophyta</taxon>
        <taxon>Tracheophyta</taxon>
        <taxon>Polypodiopsida</taxon>
        <taxon>Polypodiidae</taxon>
        <taxon>Polypodiales</taxon>
        <taxon>Pteridineae</taxon>
        <taxon>Pteridaceae</taxon>
        <taxon>Parkerioideae</taxon>
        <taxon>Ceratopteris</taxon>
    </lineage>
</organism>
<keyword evidence="4" id="KW-1185">Reference proteome</keyword>
<dbReference type="InterPro" id="IPR011009">
    <property type="entry name" value="Kinase-like_dom_sf"/>
</dbReference>